<reference evidence="4" key="1">
    <citation type="journal article" date="2021" name="Nat. Commun.">
        <title>Genomic analyses provide insights into spinach domestication and the genetic basis of agronomic traits.</title>
        <authorList>
            <person name="Cai X."/>
            <person name="Sun X."/>
            <person name="Xu C."/>
            <person name="Sun H."/>
            <person name="Wang X."/>
            <person name="Ge C."/>
            <person name="Zhang Z."/>
            <person name="Wang Q."/>
            <person name="Fei Z."/>
            <person name="Jiao C."/>
            <person name="Wang Q."/>
        </authorList>
    </citation>
    <scope>NUCLEOTIDE SEQUENCE [LARGE SCALE GENOMIC DNA]</scope>
    <source>
        <strain evidence="4">cv. Varoflay</strain>
    </source>
</reference>
<dbReference type="GeneID" id="110781862"/>
<feature type="chain" id="PRO_5046332487" evidence="3">
    <location>
        <begin position="20"/>
        <end position="445"/>
    </location>
</feature>
<dbReference type="RefSeq" id="XP_056684536.1">
    <property type="nucleotide sequence ID" value="XM_056828558.1"/>
</dbReference>
<dbReference type="Gene3D" id="1.25.40.20">
    <property type="entry name" value="Ankyrin repeat-containing domain"/>
    <property type="match status" value="3"/>
</dbReference>
<dbReference type="InterPro" id="IPR011990">
    <property type="entry name" value="TPR-like_helical_dom_sf"/>
</dbReference>
<dbReference type="PROSITE" id="PS50088">
    <property type="entry name" value="ANK_REPEAT"/>
    <property type="match status" value="3"/>
</dbReference>
<evidence type="ECO:0000256" key="2">
    <source>
        <dbReference type="PROSITE-ProRule" id="PRU00339"/>
    </source>
</evidence>
<keyword evidence="1" id="KW-0040">ANK repeat</keyword>
<dbReference type="InterPro" id="IPR002110">
    <property type="entry name" value="Ankyrin_rpt"/>
</dbReference>
<dbReference type="Gene3D" id="1.25.40.10">
    <property type="entry name" value="Tetratricopeptide repeat domain"/>
    <property type="match status" value="1"/>
</dbReference>
<dbReference type="SMART" id="SM00248">
    <property type="entry name" value="ANK"/>
    <property type="match status" value="7"/>
</dbReference>
<dbReference type="PANTHER" id="PTHR46224:SF67">
    <property type="entry name" value="HSP70-HSP90 ORGANIZING PROTEIN 3-LIKE"/>
    <property type="match status" value="1"/>
</dbReference>
<dbReference type="Pfam" id="PF12796">
    <property type="entry name" value="Ank_2"/>
    <property type="match status" value="2"/>
</dbReference>
<evidence type="ECO:0000313" key="4">
    <source>
        <dbReference type="Proteomes" id="UP000813463"/>
    </source>
</evidence>
<keyword evidence="3" id="KW-0732">Signal</keyword>
<dbReference type="SUPFAM" id="SSF48403">
    <property type="entry name" value="Ankyrin repeat"/>
    <property type="match status" value="1"/>
</dbReference>
<feature type="repeat" description="ANK" evidence="1">
    <location>
        <begin position="100"/>
        <end position="132"/>
    </location>
</feature>
<dbReference type="PROSITE" id="PS50005">
    <property type="entry name" value="TPR"/>
    <property type="match status" value="1"/>
</dbReference>
<dbReference type="InterPro" id="IPR051616">
    <property type="entry name" value="Cul2-RING_E3_ligase_SR"/>
</dbReference>
<feature type="signal peptide" evidence="3">
    <location>
        <begin position="1"/>
        <end position="19"/>
    </location>
</feature>
<reference evidence="5" key="2">
    <citation type="submission" date="2025-08" db="UniProtKB">
        <authorList>
            <consortium name="RefSeq"/>
        </authorList>
    </citation>
    <scope>IDENTIFICATION</scope>
    <source>
        <tissue evidence="5">Leaf</tissue>
    </source>
</reference>
<dbReference type="SUPFAM" id="SSF48452">
    <property type="entry name" value="TPR-like"/>
    <property type="match status" value="1"/>
</dbReference>
<evidence type="ECO:0000256" key="3">
    <source>
        <dbReference type="SAM" id="SignalP"/>
    </source>
</evidence>
<evidence type="ECO:0000313" key="5">
    <source>
        <dbReference type="RefSeq" id="XP_056684536.1"/>
    </source>
</evidence>
<accession>A0ABM3QME7</accession>
<feature type="repeat" description="TPR" evidence="2">
    <location>
        <begin position="392"/>
        <end position="425"/>
    </location>
</feature>
<dbReference type="InterPro" id="IPR036770">
    <property type="entry name" value="Ankyrin_rpt-contain_sf"/>
</dbReference>
<keyword evidence="2" id="KW-0802">TPR repeat</keyword>
<dbReference type="Pfam" id="PF00023">
    <property type="entry name" value="Ank"/>
    <property type="match status" value="1"/>
</dbReference>
<protein>
    <submittedName>
        <fullName evidence="5">Uncharacterized protein isoform X1</fullName>
    </submittedName>
</protein>
<evidence type="ECO:0000256" key="1">
    <source>
        <dbReference type="PROSITE-ProRule" id="PRU00023"/>
    </source>
</evidence>
<sequence>MVNWLSNLLFKFFVFCVDFLQISTMSDIFTAVFTGDLKLIKEMATKFNNKFGEQKAKEILGAKDSKGRTILHIAASEGRTLICKYLVGTIKFDVNRTDLMGYTPLHHAVVEGHFMTSSFLLDHGADPNVTSNAGLTPLHYAAKIGKKDLVKLLITKGAEVDAPSSSAKGTPLRFATAYSMKEAVKILLEHKANPNYATHPVLNPLMVAVLEKSVDCVRLLLKHGADPNLGFHGERPLIAAVQEGLIEIMKCLLKAGANPNATNFCDLTPIEIAAVEGNLEIVNILFDFTAPIPHIPTWSIPGIHEYINSREVKNQRELKAETRFLEANENAAQSVRENDYMTAVYWYTEAVRIKPTDGIMFSNRSFCFIRLNQGNLALSDAKICIRLRQNWAKGYYRAGAAYMMLQDYQNAVAAFGYACTYEPLNTELRDAYIEALAELKAPRNR</sequence>
<name>A0ABM3QME7_SPIOL</name>
<dbReference type="Proteomes" id="UP000813463">
    <property type="component" value="Chromosome 5"/>
</dbReference>
<proteinExistence type="predicted"/>
<gene>
    <name evidence="5" type="primary">LOC110781862</name>
</gene>
<keyword evidence="4" id="KW-1185">Reference proteome</keyword>
<dbReference type="InterPro" id="IPR019734">
    <property type="entry name" value="TPR_rpt"/>
</dbReference>
<dbReference type="PANTHER" id="PTHR46224">
    <property type="entry name" value="ANKYRIN REPEAT FAMILY PROTEIN"/>
    <property type="match status" value="1"/>
</dbReference>
<feature type="repeat" description="ANK" evidence="1">
    <location>
        <begin position="133"/>
        <end position="165"/>
    </location>
</feature>
<dbReference type="PROSITE" id="PS50297">
    <property type="entry name" value="ANK_REP_REGION"/>
    <property type="match status" value="3"/>
</dbReference>
<dbReference type="PRINTS" id="PR01415">
    <property type="entry name" value="ANKYRIN"/>
</dbReference>
<organism evidence="4 5">
    <name type="scientific">Spinacia oleracea</name>
    <name type="common">Spinach</name>
    <dbReference type="NCBI Taxonomy" id="3562"/>
    <lineage>
        <taxon>Eukaryota</taxon>
        <taxon>Viridiplantae</taxon>
        <taxon>Streptophyta</taxon>
        <taxon>Embryophyta</taxon>
        <taxon>Tracheophyta</taxon>
        <taxon>Spermatophyta</taxon>
        <taxon>Magnoliopsida</taxon>
        <taxon>eudicotyledons</taxon>
        <taxon>Gunneridae</taxon>
        <taxon>Pentapetalae</taxon>
        <taxon>Caryophyllales</taxon>
        <taxon>Chenopodiaceae</taxon>
        <taxon>Chenopodioideae</taxon>
        <taxon>Anserineae</taxon>
        <taxon>Spinacia</taxon>
    </lineage>
</organism>
<feature type="repeat" description="ANK" evidence="1">
    <location>
        <begin position="232"/>
        <end position="264"/>
    </location>
</feature>